<keyword evidence="5" id="KW-0805">Transcription regulation</keyword>
<evidence type="ECO:0000313" key="10">
    <source>
        <dbReference type="EMBL" id="SEM15464.1"/>
    </source>
</evidence>
<name>A0A1H7W2C6_9BACT</name>
<dbReference type="InterPro" id="IPR037522">
    <property type="entry name" value="HD_GYP_dom"/>
</dbReference>
<organism evidence="10 11">
    <name type="scientific">Syntrophus gentianae</name>
    <dbReference type="NCBI Taxonomy" id="43775"/>
    <lineage>
        <taxon>Bacteria</taxon>
        <taxon>Pseudomonadati</taxon>
        <taxon>Thermodesulfobacteriota</taxon>
        <taxon>Syntrophia</taxon>
        <taxon>Syntrophales</taxon>
        <taxon>Syntrophaceae</taxon>
        <taxon>Syntrophus</taxon>
    </lineage>
</organism>
<evidence type="ECO:0000256" key="3">
    <source>
        <dbReference type="ARBA" id="ARBA00022777"/>
    </source>
</evidence>
<dbReference type="Gene3D" id="3.40.50.2300">
    <property type="match status" value="1"/>
</dbReference>
<dbReference type="SUPFAM" id="SSF109604">
    <property type="entry name" value="HD-domain/PDEase-like"/>
    <property type="match status" value="1"/>
</dbReference>
<dbReference type="InterPro" id="IPR052020">
    <property type="entry name" value="Cyclic_di-GMP/3'3'-cGAMP_PDE"/>
</dbReference>
<dbReference type="GO" id="GO:0000160">
    <property type="term" value="P:phosphorelay signal transduction system"/>
    <property type="evidence" value="ECO:0007669"/>
    <property type="project" value="UniProtKB-KW"/>
</dbReference>
<dbReference type="Gene3D" id="3.30.450.40">
    <property type="match status" value="1"/>
</dbReference>
<dbReference type="PROSITE" id="PS50110">
    <property type="entry name" value="RESPONSE_REGULATORY"/>
    <property type="match status" value="1"/>
</dbReference>
<evidence type="ECO:0000313" key="11">
    <source>
        <dbReference type="Proteomes" id="UP000198744"/>
    </source>
</evidence>
<reference evidence="10 11" key="1">
    <citation type="submission" date="2016-10" db="EMBL/GenBank/DDBJ databases">
        <authorList>
            <person name="de Groot N.N."/>
        </authorList>
    </citation>
    <scope>NUCLEOTIDE SEQUENCE [LARGE SCALE GENOMIC DNA]</scope>
    <source>
        <strain evidence="10 11">DSM 8423</strain>
    </source>
</reference>
<dbReference type="PROSITE" id="PS51832">
    <property type="entry name" value="HD_GYP"/>
    <property type="match status" value="1"/>
</dbReference>
<dbReference type="InterPro" id="IPR006675">
    <property type="entry name" value="HDIG_dom"/>
</dbReference>
<keyword evidence="3" id="KW-0418">Kinase</keyword>
<keyword evidence="11" id="KW-1185">Reference proteome</keyword>
<dbReference type="InterPro" id="IPR003607">
    <property type="entry name" value="HD/PDEase_dom"/>
</dbReference>
<keyword evidence="6" id="KW-0804">Transcription</keyword>
<protein>
    <submittedName>
        <fullName evidence="10">HDIG domain-containing protein</fullName>
    </submittedName>
</protein>
<dbReference type="SUPFAM" id="SSF55781">
    <property type="entry name" value="GAF domain-like"/>
    <property type="match status" value="1"/>
</dbReference>
<dbReference type="SUPFAM" id="SSF52172">
    <property type="entry name" value="CheY-like"/>
    <property type="match status" value="1"/>
</dbReference>
<dbReference type="InterPro" id="IPR001789">
    <property type="entry name" value="Sig_transdc_resp-reg_receiver"/>
</dbReference>
<dbReference type="Pfam" id="PF00072">
    <property type="entry name" value="Response_reg"/>
    <property type="match status" value="1"/>
</dbReference>
<dbReference type="Gene3D" id="1.10.3210.10">
    <property type="entry name" value="Hypothetical protein af1432"/>
    <property type="match status" value="1"/>
</dbReference>
<dbReference type="OrthoDB" id="9764337at2"/>
<dbReference type="Pfam" id="PF13487">
    <property type="entry name" value="HD_5"/>
    <property type="match status" value="1"/>
</dbReference>
<evidence type="ECO:0000256" key="5">
    <source>
        <dbReference type="ARBA" id="ARBA00023015"/>
    </source>
</evidence>
<dbReference type="AlphaFoldDB" id="A0A1H7W2C6"/>
<evidence type="ECO:0000256" key="4">
    <source>
        <dbReference type="ARBA" id="ARBA00023012"/>
    </source>
</evidence>
<evidence type="ECO:0000256" key="7">
    <source>
        <dbReference type="PROSITE-ProRule" id="PRU00169"/>
    </source>
</evidence>
<evidence type="ECO:0000256" key="6">
    <source>
        <dbReference type="ARBA" id="ARBA00023163"/>
    </source>
</evidence>
<proteinExistence type="predicted"/>
<keyword evidence="2" id="KW-0808">Transferase</keyword>
<gene>
    <name evidence="10" type="ORF">SAMN04489760_105120</name>
</gene>
<dbReference type="PANTHER" id="PTHR45228">
    <property type="entry name" value="CYCLIC DI-GMP PHOSPHODIESTERASE TM_0186-RELATED"/>
    <property type="match status" value="1"/>
</dbReference>
<dbReference type="EMBL" id="FOBS01000005">
    <property type="protein sequence ID" value="SEM15464.1"/>
    <property type="molecule type" value="Genomic_DNA"/>
</dbReference>
<evidence type="ECO:0000256" key="2">
    <source>
        <dbReference type="ARBA" id="ARBA00022679"/>
    </source>
</evidence>
<sequence length="508" mass="58011">MNYHVDTIAEMVAMDMDSAVQMQNSLMDQKRILVVDDYPQIRNLIREALESEGNYEVTEAENGMEALKLLKKRTYDIVISDVMMPIMGGLDLLESIKEVQPTVVTIMMTAYPEVETSVSAMKKGAVDFIRKPFNLDELLFKVNLSLRKRQALSEEELAKNVKNLRLQDECEDLSLRNYIYDAIENSFGDNDYIFKDVVELALKVVGGRDCELLLYDAEGRQFVPHIIKGIDSETYCVKILPQIKPMLEKVAHSHESVIINSAELPEIFPSVICAPLMIRNQVFGVLTVRKKECGIQFSKKELDYIQTLTRRASLNVENKVLYESLYRNLIDTFKSLVASIQVRDSYTEEHSYRVMEKVINMAKNMGCSTEEIESVRIAGMLHDIGKIAIPDRILLKPDKLTDYEYKVIKSHPGIGENILKSVMLLDREREIILHHHERYDGKGYPSGLSGDDIPFLSRILAIADSFDAMTTNRPYRNSMSINSAIRELRKNGNTQFDSHLVECFLQSI</sequence>
<dbReference type="CDD" id="cd00077">
    <property type="entry name" value="HDc"/>
    <property type="match status" value="1"/>
</dbReference>
<dbReference type="GO" id="GO:0016301">
    <property type="term" value="F:kinase activity"/>
    <property type="evidence" value="ECO:0007669"/>
    <property type="project" value="UniProtKB-KW"/>
</dbReference>
<evidence type="ECO:0000259" key="9">
    <source>
        <dbReference type="PROSITE" id="PS51832"/>
    </source>
</evidence>
<dbReference type="Pfam" id="PF13492">
    <property type="entry name" value="GAF_3"/>
    <property type="match status" value="1"/>
</dbReference>
<dbReference type="SMART" id="SM00471">
    <property type="entry name" value="HDc"/>
    <property type="match status" value="1"/>
</dbReference>
<dbReference type="Proteomes" id="UP000198744">
    <property type="component" value="Unassembled WGS sequence"/>
</dbReference>
<dbReference type="InterPro" id="IPR011006">
    <property type="entry name" value="CheY-like_superfamily"/>
</dbReference>
<dbReference type="FunFam" id="3.40.50.2300:FF:000018">
    <property type="entry name" value="DNA-binding transcriptional regulator NtrC"/>
    <property type="match status" value="1"/>
</dbReference>
<feature type="modified residue" description="4-aspartylphosphate" evidence="7">
    <location>
        <position position="81"/>
    </location>
</feature>
<dbReference type="NCBIfam" id="TIGR00277">
    <property type="entry name" value="HDIG"/>
    <property type="match status" value="1"/>
</dbReference>
<dbReference type="InterPro" id="IPR029016">
    <property type="entry name" value="GAF-like_dom_sf"/>
</dbReference>
<feature type="domain" description="HD-GYP" evidence="9">
    <location>
        <begin position="325"/>
        <end position="508"/>
    </location>
</feature>
<dbReference type="InterPro" id="IPR003018">
    <property type="entry name" value="GAF"/>
</dbReference>
<dbReference type="STRING" id="43775.SAMN04489760_105120"/>
<evidence type="ECO:0000259" key="8">
    <source>
        <dbReference type="PROSITE" id="PS50110"/>
    </source>
</evidence>
<dbReference type="SMART" id="SM00448">
    <property type="entry name" value="REC"/>
    <property type="match status" value="1"/>
</dbReference>
<keyword evidence="4" id="KW-0902">Two-component regulatory system</keyword>
<accession>A0A1H7W2C6</accession>
<evidence type="ECO:0000256" key="1">
    <source>
        <dbReference type="ARBA" id="ARBA00022553"/>
    </source>
</evidence>
<feature type="domain" description="Response regulatory" evidence="8">
    <location>
        <begin position="31"/>
        <end position="146"/>
    </location>
</feature>
<keyword evidence="1 7" id="KW-0597">Phosphoprotein</keyword>